<dbReference type="InterPro" id="IPR036291">
    <property type="entry name" value="NAD(P)-bd_dom_sf"/>
</dbReference>
<dbReference type="InterPro" id="IPR016040">
    <property type="entry name" value="NAD(P)-bd_dom"/>
</dbReference>
<dbReference type="Proteomes" id="UP000198542">
    <property type="component" value="Unassembled WGS sequence"/>
</dbReference>
<dbReference type="Gene3D" id="3.40.50.720">
    <property type="entry name" value="NAD(P)-binding Rossmann-like Domain"/>
    <property type="match status" value="1"/>
</dbReference>
<reference evidence="3" key="1">
    <citation type="submission" date="2016-10" db="EMBL/GenBank/DDBJ databases">
        <authorList>
            <person name="Varghese N."/>
            <person name="Submissions S."/>
        </authorList>
    </citation>
    <scope>NUCLEOTIDE SEQUENCE [LARGE SCALE GENOMIC DNA]</scope>
    <source>
        <strain evidence="3">BS3660</strain>
    </source>
</reference>
<evidence type="ECO:0000259" key="1">
    <source>
        <dbReference type="Pfam" id="PF16363"/>
    </source>
</evidence>
<name>A0A1H4UPH3_PSEJE</name>
<dbReference type="Pfam" id="PF16363">
    <property type="entry name" value="GDP_Man_Dehyd"/>
    <property type="match status" value="1"/>
</dbReference>
<organism evidence="2 3">
    <name type="scientific">Pseudomonas jessenii</name>
    <dbReference type="NCBI Taxonomy" id="77298"/>
    <lineage>
        <taxon>Bacteria</taxon>
        <taxon>Pseudomonadati</taxon>
        <taxon>Pseudomonadota</taxon>
        <taxon>Gammaproteobacteria</taxon>
        <taxon>Pseudomonadales</taxon>
        <taxon>Pseudomonadaceae</taxon>
        <taxon>Pseudomonas</taxon>
    </lineage>
</organism>
<dbReference type="PANTHER" id="PTHR43000">
    <property type="entry name" value="DTDP-D-GLUCOSE 4,6-DEHYDRATASE-RELATED"/>
    <property type="match status" value="1"/>
</dbReference>
<dbReference type="Gene3D" id="3.90.25.10">
    <property type="entry name" value="UDP-galactose 4-epimerase, domain 1"/>
    <property type="match status" value="1"/>
</dbReference>
<evidence type="ECO:0000313" key="2">
    <source>
        <dbReference type="EMBL" id="SEC70201.1"/>
    </source>
</evidence>
<gene>
    <name evidence="2" type="ORF">SAMN04490187_5373</name>
</gene>
<accession>A0A1H4UPH3</accession>
<feature type="domain" description="NAD(P)-binding" evidence="1">
    <location>
        <begin position="59"/>
        <end position="298"/>
    </location>
</feature>
<protein>
    <submittedName>
        <fullName evidence="2">GDP-4-dehydro-6-deoxy-D-mannose reductase</fullName>
    </submittedName>
</protein>
<proteinExistence type="predicted"/>
<dbReference type="AlphaFoldDB" id="A0A1H4UPH3"/>
<dbReference type="SUPFAM" id="SSF51735">
    <property type="entry name" value="NAD(P)-binding Rossmann-fold domains"/>
    <property type="match status" value="1"/>
</dbReference>
<keyword evidence="3" id="KW-1185">Reference proteome</keyword>
<sequence length="311" mass="34385">MYDRGSLLKKRLFVTGLTGFVGQHIQSRLQADASEWELLPVPGRYDLAAPDSLEGLWPVMPDAVIHLAGQTFVPEAFRDPAGTLNINLLGTLNLLQALKARGFSGTFLYVSSGDVYGQVAEEHLPITELQPPCPRNPYAVSKLSAEFLSLQWGLSEGWPVLVARPFNHIGTGQKDSFVIASAARQICRIKQGLQGPQLEVGDIDVTRDFLDVGDVVSAYLALLEKGTPGQVYNICSGREQSIRSLIEQLADLAQVDLQLVQDPARLRRADQRRVCGSPARLTQTTDWKPEITTQQSLRAILSDWEKRVRQE</sequence>
<dbReference type="EMBL" id="FNTC01000002">
    <property type="protein sequence ID" value="SEC70201.1"/>
    <property type="molecule type" value="Genomic_DNA"/>
</dbReference>
<evidence type="ECO:0000313" key="3">
    <source>
        <dbReference type="Proteomes" id="UP000198542"/>
    </source>
</evidence>